<name>E6QFC8_9ZZZZ</name>
<dbReference type="AlphaFoldDB" id="E6QFC8"/>
<comment type="caution">
    <text evidence="3">The sequence shown here is derived from an EMBL/GenBank/DDBJ whole genome shotgun (WGS) entry which is preliminary data.</text>
</comment>
<organism evidence="3">
    <name type="scientific">mine drainage metagenome</name>
    <dbReference type="NCBI Taxonomy" id="410659"/>
    <lineage>
        <taxon>unclassified sequences</taxon>
        <taxon>metagenomes</taxon>
        <taxon>ecological metagenomes</taxon>
    </lineage>
</organism>
<sequence>MSASSLFNEGMPDRLIRVIVGIIVIALVFVGPKTPWGWLGLVPFITGLVGWCPAYTLLGIRTCPLRKS</sequence>
<keyword evidence="1" id="KW-0812">Transmembrane</keyword>
<feature type="transmembrane region" description="Helical" evidence="1">
    <location>
        <begin position="38"/>
        <end position="58"/>
    </location>
</feature>
<dbReference type="InterPro" id="IPR021309">
    <property type="entry name" value="YgaP-like_TM"/>
</dbReference>
<dbReference type="EMBL" id="CABP01000146">
    <property type="protein sequence ID" value="CBI05916.1"/>
    <property type="molecule type" value="Genomic_DNA"/>
</dbReference>
<feature type="transmembrane region" description="Helical" evidence="1">
    <location>
        <begin position="15"/>
        <end position="32"/>
    </location>
</feature>
<keyword evidence="1" id="KW-1133">Transmembrane helix</keyword>
<evidence type="ECO:0000259" key="2">
    <source>
        <dbReference type="Pfam" id="PF11127"/>
    </source>
</evidence>
<evidence type="ECO:0000313" key="3">
    <source>
        <dbReference type="EMBL" id="CBI05916.1"/>
    </source>
</evidence>
<protein>
    <recommendedName>
        <fullName evidence="2">Inner membrane protein YgaP-like transmembrane domain-containing protein</fullName>
    </recommendedName>
</protein>
<reference evidence="3" key="1">
    <citation type="submission" date="2009-10" db="EMBL/GenBank/DDBJ databases">
        <title>Diversity of trophic interactions inside an arsenic-rich microbial ecosystem.</title>
        <authorList>
            <person name="Bertin P.N."/>
            <person name="Heinrich-Salmeron A."/>
            <person name="Pelletier E."/>
            <person name="Goulhen-Chollet F."/>
            <person name="Arsene-Ploetze F."/>
            <person name="Gallien S."/>
            <person name="Calteau A."/>
            <person name="Vallenet D."/>
            <person name="Casiot C."/>
            <person name="Chane-Woon-Ming B."/>
            <person name="Giloteaux L."/>
            <person name="Barakat M."/>
            <person name="Bonnefoy V."/>
            <person name="Bruneel O."/>
            <person name="Chandler M."/>
            <person name="Cleiss J."/>
            <person name="Duran R."/>
            <person name="Elbaz-Poulichet F."/>
            <person name="Fonknechten N."/>
            <person name="Lauga B."/>
            <person name="Mornico D."/>
            <person name="Ortet P."/>
            <person name="Schaeffer C."/>
            <person name="Siguier P."/>
            <person name="Alexander Thil Smith A."/>
            <person name="Van Dorsselaer A."/>
            <person name="Weissenbach J."/>
            <person name="Medigue C."/>
            <person name="Le Paslier D."/>
        </authorList>
    </citation>
    <scope>NUCLEOTIDE SEQUENCE</scope>
</reference>
<gene>
    <name evidence="3" type="ORF">CARN5_0570</name>
</gene>
<dbReference type="Pfam" id="PF11127">
    <property type="entry name" value="YgaP-like_TM"/>
    <property type="match status" value="1"/>
</dbReference>
<proteinExistence type="predicted"/>
<feature type="domain" description="Inner membrane protein YgaP-like transmembrane" evidence="2">
    <location>
        <begin position="8"/>
        <end position="65"/>
    </location>
</feature>
<keyword evidence="1" id="KW-0472">Membrane</keyword>
<accession>E6QFC8</accession>
<evidence type="ECO:0000256" key="1">
    <source>
        <dbReference type="SAM" id="Phobius"/>
    </source>
</evidence>